<keyword evidence="2" id="KW-1185">Reference proteome</keyword>
<evidence type="ECO:0000313" key="1">
    <source>
        <dbReference type="EMBL" id="KWT85906.1"/>
    </source>
</evidence>
<evidence type="ECO:0000313" key="2">
    <source>
        <dbReference type="Proteomes" id="UP000060487"/>
    </source>
</evidence>
<dbReference type="Proteomes" id="UP000060487">
    <property type="component" value="Unassembled WGS sequence"/>
</dbReference>
<reference evidence="1 2" key="1">
    <citation type="submission" date="2015-11" db="EMBL/GenBank/DDBJ databases">
        <authorList>
            <person name="Lin W."/>
        </authorList>
    </citation>
    <scope>NUCLEOTIDE SEQUENCE [LARGE SCALE GENOMIC DNA]</scope>
    <source>
        <strain evidence="1 2">HCH-1</strain>
    </source>
</reference>
<comment type="caution">
    <text evidence="1">The sequence shown here is derived from an EMBL/GenBank/DDBJ whole genome shotgun (WGS) entry which is preliminary data.</text>
</comment>
<protein>
    <submittedName>
        <fullName evidence="1">Uncharacterized protein</fullName>
    </submittedName>
</protein>
<dbReference type="EMBL" id="LNQR01000058">
    <property type="protein sequence ID" value="KWT85906.1"/>
    <property type="molecule type" value="Genomic_DNA"/>
</dbReference>
<proteinExistence type="predicted"/>
<accession>A0ABR5SHI6</accession>
<dbReference type="RefSeq" id="WP_157072889.1">
    <property type="nucleotide sequence ID" value="NZ_LNQR01000058.1"/>
</dbReference>
<name>A0ABR5SHI6_9BACT</name>
<organism evidence="1 2">
    <name type="scientific">Candidatus Magnetominusculus xianensis</name>
    <dbReference type="NCBI Taxonomy" id="1748249"/>
    <lineage>
        <taxon>Bacteria</taxon>
        <taxon>Pseudomonadati</taxon>
        <taxon>Nitrospirota</taxon>
        <taxon>Nitrospiria</taxon>
        <taxon>Nitrospirales</taxon>
        <taxon>Nitrospiraceae</taxon>
        <taxon>Candidatus Magnetominusculus</taxon>
    </lineage>
</organism>
<sequence>MIKQLKDIEVLYRIAFQKYGAAALWSSRPVPNPTREDALAITRSLRTEGDLEARRLAEQIEKACRAAI</sequence>
<gene>
    <name evidence="1" type="ORF">ASN18_1616</name>
</gene>